<gene>
    <name evidence="11" type="ORF">CTAYLR_009810</name>
</gene>
<proteinExistence type="inferred from homology"/>
<evidence type="ECO:0000256" key="6">
    <source>
        <dbReference type="ARBA" id="ARBA00022840"/>
    </source>
</evidence>
<keyword evidence="6 7" id="KW-0067">ATP-binding</keyword>
<dbReference type="PROSITE" id="PS50011">
    <property type="entry name" value="PROTEIN_KINASE_DOM"/>
    <property type="match status" value="1"/>
</dbReference>
<dbReference type="GO" id="GO:0005524">
    <property type="term" value="F:ATP binding"/>
    <property type="evidence" value="ECO:0007669"/>
    <property type="project" value="UniProtKB-UniRule"/>
</dbReference>
<keyword evidence="4 7" id="KW-0547">Nucleotide-binding</keyword>
<keyword evidence="1 8" id="KW-0723">Serine/threonine-protein kinase</keyword>
<feature type="domain" description="Protein kinase" evidence="10">
    <location>
        <begin position="97"/>
        <end position="385"/>
    </location>
</feature>
<keyword evidence="3" id="KW-0808">Transferase</keyword>
<evidence type="ECO:0000256" key="1">
    <source>
        <dbReference type="ARBA" id="ARBA00022527"/>
    </source>
</evidence>
<comment type="similarity">
    <text evidence="8">Belongs to the protein kinase superfamily.</text>
</comment>
<dbReference type="GO" id="GO:0004674">
    <property type="term" value="F:protein serine/threonine kinase activity"/>
    <property type="evidence" value="ECO:0007669"/>
    <property type="project" value="UniProtKB-KW"/>
</dbReference>
<name>A0AAD7XF44_9STRA</name>
<comment type="caution">
    <text evidence="11">The sequence shown here is derived from an EMBL/GenBank/DDBJ whole genome shotgun (WGS) entry which is preliminary data.</text>
</comment>
<feature type="region of interest" description="Disordered" evidence="9">
    <location>
        <begin position="468"/>
        <end position="487"/>
    </location>
</feature>
<feature type="region of interest" description="Disordered" evidence="9">
    <location>
        <begin position="69"/>
        <end position="90"/>
    </location>
</feature>
<evidence type="ECO:0000256" key="7">
    <source>
        <dbReference type="PROSITE-ProRule" id="PRU10141"/>
    </source>
</evidence>
<evidence type="ECO:0000313" key="11">
    <source>
        <dbReference type="EMBL" id="KAJ8598962.1"/>
    </source>
</evidence>
<dbReference type="InterPro" id="IPR008271">
    <property type="entry name" value="Ser/Thr_kinase_AS"/>
</dbReference>
<organism evidence="11 12">
    <name type="scientific">Chrysophaeum taylorii</name>
    <dbReference type="NCBI Taxonomy" id="2483200"/>
    <lineage>
        <taxon>Eukaryota</taxon>
        <taxon>Sar</taxon>
        <taxon>Stramenopiles</taxon>
        <taxon>Ochrophyta</taxon>
        <taxon>Pelagophyceae</taxon>
        <taxon>Pelagomonadales</taxon>
        <taxon>Pelagomonadaceae</taxon>
        <taxon>Chrysophaeum</taxon>
    </lineage>
</organism>
<evidence type="ECO:0000256" key="9">
    <source>
        <dbReference type="SAM" id="MobiDB-lite"/>
    </source>
</evidence>
<dbReference type="InterPro" id="IPR011009">
    <property type="entry name" value="Kinase-like_dom_sf"/>
</dbReference>
<keyword evidence="5" id="KW-0418">Kinase</keyword>
<dbReference type="InterPro" id="IPR045270">
    <property type="entry name" value="STKc_AGC"/>
</dbReference>
<dbReference type="Pfam" id="PF00069">
    <property type="entry name" value="Pkinase"/>
    <property type="match status" value="1"/>
</dbReference>
<dbReference type="AlphaFoldDB" id="A0AAD7XF44"/>
<dbReference type="Gene3D" id="3.30.200.20">
    <property type="entry name" value="Phosphorylase Kinase, domain 1"/>
    <property type="match status" value="1"/>
</dbReference>
<dbReference type="CDD" id="cd05123">
    <property type="entry name" value="STKc_AGC"/>
    <property type="match status" value="1"/>
</dbReference>
<reference evidence="11" key="1">
    <citation type="submission" date="2023-01" db="EMBL/GenBank/DDBJ databases">
        <title>Metagenome sequencing of chrysophaentin producing Chrysophaeum taylorii.</title>
        <authorList>
            <person name="Davison J."/>
            <person name="Bewley C."/>
        </authorList>
    </citation>
    <scope>NUCLEOTIDE SEQUENCE</scope>
    <source>
        <strain evidence="11">NIES-1699</strain>
    </source>
</reference>
<keyword evidence="12" id="KW-1185">Reference proteome</keyword>
<evidence type="ECO:0000259" key="10">
    <source>
        <dbReference type="PROSITE" id="PS50011"/>
    </source>
</evidence>
<evidence type="ECO:0000256" key="3">
    <source>
        <dbReference type="ARBA" id="ARBA00022679"/>
    </source>
</evidence>
<protein>
    <recommendedName>
        <fullName evidence="10">Protein kinase domain-containing protein</fullName>
    </recommendedName>
</protein>
<dbReference type="PROSITE" id="PS00107">
    <property type="entry name" value="PROTEIN_KINASE_ATP"/>
    <property type="match status" value="1"/>
</dbReference>
<evidence type="ECO:0000256" key="4">
    <source>
        <dbReference type="ARBA" id="ARBA00022741"/>
    </source>
</evidence>
<feature type="binding site" evidence="7">
    <location>
        <position position="127"/>
    </location>
    <ligand>
        <name>ATP</name>
        <dbReference type="ChEBI" id="CHEBI:30616"/>
    </ligand>
</feature>
<keyword evidence="2" id="KW-0597">Phosphoprotein</keyword>
<dbReference type="InterPro" id="IPR000719">
    <property type="entry name" value="Prot_kinase_dom"/>
</dbReference>
<feature type="compositionally biased region" description="Polar residues" evidence="9">
    <location>
        <begin position="71"/>
        <end position="87"/>
    </location>
</feature>
<dbReference type="SMART" id="SM00220">
    <property type="entry name" value="S_TKc"/>
    <property type="match status" value="1"/>
</dbReference>
<dbReference type="PANTHER" id="PTHR24351">
    <property type="entry name" value="RIBOSOMAL PROTEIN S6 KINASE"/>
    <property type="match status" value="1"/>
</dbReference>
<evidence type="ECO:0000256" key="5">
    <source>
        <dbReference type="ARBA" id="ARBA00022777"/>
    </source>
</evidence>
<evidence type="ECO:0000256" key="8">
    <source>
        <dbReference type="RuleBase" id="RU000304"/>
    </source>
</evidence>
<dbReference type="SUPFAM" id="SSF56112">
    <property type="entry name" value="Protein kinase-like (PK-like)"/>
    <property type="match status" value="1"/>
</dbReference>
<dbReference type="Proteomes" id="UP001230188">
    <property type="component" value="Unassembled WGS sequence"/>
</dbReference>
<dbReference type="InterPro" id="IPR017441">
    <property type="entry name" value="Protein_kinase_ATP_BS"/>
</dbReference>
<evidence type="ECO:0000313" key="12">
    <source>
        <dbReference type="Proteomes" id="UP001230188"/>
    </source>
</evidence>
<sequence>MDDYEKCAASNKPDWPDSLHMGTMVGRYLGLLRESAVSVVVDKEKVASPSGYTIYVDLGDSGARLARPVTPEQQATPEQKPSPSLVLSKQPLRPSDLDAIRRIGRGAFGTVFLARVKGGGGALFAVKVLKKRQLLKTKSSTAVLRERAVARDVHHRFVVTLRCAFQSLESLYLCTDFYVGGSLGDSLKRRRRTPGKIPFFPLVSVRFYAAELACAIRYLHSKGVVHRDVKPANVLIDQHGHIALSDFGISTVIAAKRASSSYWGPQPFASSGFNGTVAYMAPELLRSHSHLTTAVDWWAYGCSVYELAHGTDTPFAAPSPRILFSNILNSQPVFPNKKIQRGNEKEEGEDPPLADPHIQGILKALLHKYPNKRATPKTIFSAPFFGSIDWVLAERGDLDPPEGCPPLPAFLHQDKQGHLYVPTPKPQADDDLKSVQRRVNFDIPDDDATFNDRIQSFRSFAWTGNTNLAASPTTYKRTSESPSSSLT</sequence>
<dbReference type="Gene3D" id="1.10.510.10">
    <property type="entry name" value="Transferase(Phosphotransferase) domain 1"/>
    <property type="match status" value="1"/>
</dbReference>
<dbReference type="EMBL" id="JAQMWT010000606">
    <property type="protein sequence ID" value="KAJ8598962.1"/>
    <property type="molecule type" value="Genomic_DNA"/>
</dbReference>
<accession>A0AAD7XF44</accession>
<dbReference type="PROSITE" id="PS00108">
    <property type="entry name" value="PROTEIN_KINASE_ST"/>
    <property type="match status" value="1"/>
</dbReference>
<evidence type="ECO:0000256" key="2">
    <source>
        <dbReference type="ARBA" id="ARBA00022553"/>
    </source>
</evidence>